<sequence>MEIIIGSTPSLSQNFPAKTEPPPPSGFIEAKLLHIRPPRKGVAGPSGMERRGKKTKDPLKGRVLTIMVPDGDLLPRDIDSGAYKVYLRFQK</sequence>
<name>A0A1M5T3C8_9BACT</name>
<keyword evidence="3" id="KW-1185">Reference proteome</keyword>
<dbReference type="AlphaFoldDB" id="A0A1M5T3C8"/>
<dbReference type="RefSeq" id="WP_073373300.1">
    <property type="nucleotide sequence ID" value="NZ_FQXS01000002.1"/>
</dbReference>
<dbReference type="OrthoDB" id="5432274at2"/>
<protein>
    <submittedName>
        <fullName evidence="2">Uncharacterized protein</fullName>
    </submittedName>
</protein>
<dbReference type="EMBL" id="FQXS01000002">
    <property type="protein sequence ID" value="SHH44873.1"/>
    <property type="molecule type" value="Genomic_DNA"/>
</dbReference>
<feature type="compositionally biased region" description="Polar residues" evidence="1">
    <location>
        <begin position="7"/>
        <end position="16"/>
    </location>
</feature>
<proteinExistence type="predicted"/>
<accession>A0A1M5T3C8</accession>
<gene>
    <name evidence="2" type="ORF">SAMN02745124_00564</name>
</gene>
<feature type="region of interest" description="Disordered" evidence="1">
    <location>
        <begin position="38"/>
        <end position="60"/>
    </location>
</feature>
<reference evidence="2 3" key="1">
    <citation type="submission" date="2016-11" db="EMBL/GenBank/DDBJ databases">
        <authorList>
            <person name="Jaros S."/>
            <person name="Januszkiewicz K."/>
            <person name="Wedrychowicz H."/>
        </authorList>
    </citation>
    <scope>NUCLEOTIDE SEQUENCE [LARGE SCALE GENOMIC DNA]</scope>
    <source>
        <strain evidence="2 3">DSM 9705</strain>
    </source>
</reference>
<dbReference type="Proteomes" id="UP000184139">
    <property type="component" value="Unassembled WGS sequence"/>
</dbReference>
<feature type="region of interest" description="Disordered" evidence="1">
    <location>
        <begin position="1"/>
        <end position="23"/>
    </location>
</feature>
<evidence type="ECO:0000313" key="3">
    <source>
        <dbReference type="Proteomes" id="UP000184139"/>
    </source>
</evidence>
<organism evidence="2 3">
    <name type="scientific">Desulfofustis glycolicus DSM 9705</name>
    <dbReference type="NCBI Taxonomy" id="1121409"/>
    <lineage>
        <taxon>Bacteria</taxon>
        <taxon>Pseudomonadati</taxon>
        <taxon>Thermodesulfobacteriota</taxon>
        <taxon>Desulfobulbia</taxon>
        <taxon>Desulfobulbales</taxon>
        <taxon>Desulfocapsaceae</taxon>
        <taxon>Desulfofustis</taxon>
    </lineage>
</organism>
<evidence type="ECO:0000256" key="1">
    <source>
        <dbReference type="SAM" id="MobiDB-lite"/>
    </source>
</evidence>
<evidence type="ECO:0000313" key="2">
    <source>
        <dbReference type="EMBL" id="SHH44873.1"/>
    </source>
</evidence>